<organism evidence="2 3">
    <name type="scientific">Kibdelosporangium philippinense</name>
    <dbReference type="NCBI Taxonomy" id="211113"/>
    <lineage>
        <taxon>Bacteria</taxon>
        <taxon>Bacillati</taxon>
        <taxon>Actinomycetota</taxon>
        <taxon>Actinomycetes</taxon>
        <taxon>Pseudonocardiales</taxon>
        <taxon>Pseudonocardiaceae</taxon>
        <taxon>Kibdelosporangium</taxon>
    </lineage>
</organism>
<keyword evidence="3" id="KW-1185">Reference proteome</keyword>
<dbReference type="EMBL" id="JAJVCN010000002">
    <property type="protein sequence ID" value="MCE7006605.1"/>
    <property type="molecule type" value="Genomic_DNA"/>
</dbReference>
<sequence>MTEPKNSGGKTLGVKLSDTVHAQLTLIASLDGQPLVEAIREAVEQYIERKRSEGDMAARAARALEEVQREAALRRGALEALFGSQIAASDTESTKPATRRKSEPTT</sequence>
<dbReference type="RefSeq" id="WP_233728061.1">
    <property type="nucleotide sequence ID" value="NZ_JAJVCN010000002.1"/>
</dbReference>
<feature type="compositionally biased region" description="Polar residues" evidence="1">
    <location>
        <begin position="86"/>
        <end position="96"/>
    </location>
</feature>
<accession>A0ABS8ZFP7</accession>
<dbReference type="InterPro" id="IPR013321">
    <property type="entry name" value="Arc_rbn_hlx_hlx"/>
</dbReference>
<feature type="region of interest" description="Disordered" evidence="1">
    <location>
        <begin position="84"/>
        <end position="106"/>
    </location>
</feature>
<comment type="caution">
    <text evidence="2">The sequence shown here is derived from an EMBL/GenBank/DDBJ whole genome shotgun (WGS) entry which is preliminary data.</text>
</comment>
<dbReference type="Gene3D" id="1.10.1220.10">
    <property type="entry name" value="Met repressor-like"/>
    <property type="match status" value="1"/>
</dbReference>
<dbReference type="Proteomes" id="UP001521150">
    <property type="component" value="Unassembled WGS sequence"/>
</dbReference>
<gene>
    <name evidence="2" type="ORF">LWC34_27800</name>
</gene>
<reference evidence="2 3" key="1">
    <citation type="submission" date="2021-12" db="EMBL/GenBank/DDBJ databases">
        <title>Genome sequence of Kibdelosporangium philippinense ATCC 49844.</title>
        <authorList>
            <person name="Fedorov E.A."/>
            <person name="Omeragic M."/>
            <person name="Shalygina K.F."/>
            <person name="Maclea K.S."/>
        </authorList>
    </citation>
    <scope>NUCLEOTIDE SEQUENCE [LARGE SCALE GENOMIC DNA]</scope>
    <source>
        <strain evidence="2 3">ATCC 49844</strain>
    </source>
</reference>
<evidence type="ECO:0000256" key="1">
    <source>
        <dbReference type="SAM" id="MobiDB-lite"/>
    </source>
</evidence>
<name>A0ABS8ZFP7_9PSEU</name>
<evidence type="ECO:0000313" key="3">
    <source>
        <dbReference type="Proteomes" id="UP001521150"/>
    </source>
</evidence>
<protein>
    <submittedName>
        <fullName evidence="2">Uncharacterized protein</fullName>
    </submittedName>
</protein>
<evidence type="ECO:0000313" key="2">
    <source>
        <dbReference type="EMBL" id="MCE7006605.1"/>
    </source>
</evidence>
<proteinExistence type="predicted"/>